<reference evidence="1" key="1">
    <citation type="submission" date="2020-07" db="EMBL/GenBank/DDBJ databases">
        <title>Genome sequence and genetic diversity analysis of an under-domesticated orphan crop, white fonio (Digitaria exilis).</title>
        <authorList>
            <person name="Bennetzen J.L."/>
            <person name="Chen S."/>
            <person name="Ma X."/>
            <person name="Wang X."/>
            <person name="Yssel A.E.J."/>
            <person name="Chaluvadi S.R."/>
            <person name="Johnson M."/>
            <person name="Gangashetty P."/>
            <person name="Hamidou F."/>
            <person name="Sanogo M.D."/>
            <person name="Zwaenepoel A."/>
            <person name="Wallace J."/>
            <person name="Van De Peer Y."/>
            <person name="Van Deynze A."/>
        </authorList>
    </citation>
    <scope>NUCLEOTIDE SEQUENCE</scope>
    <source>
        <tissue evidence="1">Leaves</tissue>
    </source>
</reference>
<organism evidence="1 2">
    <name type="scientific">Digitaria exilis</name>
    <dbReference type="NCBI Taxonomy" id="1010633"/>
    <lineage>
        <taxon>Eukaryota</taxon>
        <taxon>Viridiplantae</taxon>
        <taxon>Streptophyta</taxon>
        <taxon>Embryophyta</taxon>
        <taxon>Tracheophyta</taxon>
        <taxon>Spermatophyta</taxon>
        <taxon>Magnoliopsida</taxon>
        <taxon>Liliopsida</taxon>
        <taxon>Poales</taxon>
        <taxon>Poaceae</taxon>
        <taxon>PACMAD clade</taxon>
        <taxon>Panicoideae</taxon>
        <taxon>Panicodae</taxon>
        <taxon>Paniceae</taxon>
        <taxon>Anthephorinae</taxon>
        <taxon>Digitaria</taxon>
    </lineage>
</organism>
<dbReference type="OrthoDB" id="1055148at2759"/>
<evidence type="ECO:0000313" key="2">
    <source>
        <dbReference type="Proteomes" id="UP000636709"/>
    </source>
</evidence>
<comment type="caution">
    <text evidence="1">The sequence shown here is derived from an EMBL/GenBank/DDBJ whole genome shotgun (WGS) entry which is preliminary data.</text>
</comment>
<gene>
    <name evidence="1" type="ORF">HU200_004331</name>
</gene>
<sequence>MLTNISLLISSVSPDLLCISLSPLSRSPVYQSPVISWRNLRRVAAVQLLSAHRVACMSPSSPPRCTPWCGGWTTPPPAVLALAQRPHVAGTKTSRTEAKSDTDMSPEVNEFKQIADQFIPLVSTVNRWDFLPALRWDFMSN</sequence>
<dbReference type="AlphaFoldDB" id="A0A835FTK6"/>
<keyword evidence="2" id="KW-1185">Reference proteome</keyword>
<dbReference type="Proteomes" id="UP000636709">
    <property type="component" value="Unassembled WGS sequence"/>
</dbReference>
<name>A0A835FTK6_9POAL</name>
<dbReference type="EMBL" id="JACEFO010000302">
    <property type="protein sequence ID" value="KAF8775558.1"/>
    <property type="molecule type" value="Genomic_DNA"/>
</dbReference>
<accession>A0A835FTK6</accession>
<evidence type="ECO:0000313" key="1">
    <source>
        <dbReference type="EMBL" id="KAF8775558.1"/>
    </source>
</evidence>
<protein>
    <submittedName>
        <fullName evidence="1">Uncharacterized protein</fullName>
    </submittedName>
</protein>
<proteinExistence type="predicted"/>